<evidence type="ECO:0000313" key="11">
    <source>
        <dbReference type="EMBL" id="GMT27316.1"/>
    </source>
</evidence>
<dbReference type="GO" id="GO:0012505">
    <property type="term" value="C:endomembrane system"/>
    <property type="evidence" value="ECO:0007669"/>
    <property type="project" value="UniProtKB-SubCell"/>
</dbReference>
<comment type="caution">
    <text evidence="11">The sequence shown here is derived from an EMBL/GenBank/DDBJ whole genome shotgun (WGS) entry which is preliminary data.</text>
</comment>
<dbReference type="Pfam" id="PF07714">
    <property type="entry name" value="PK_Tyr_Ser-Thr"/>
    <property type="match status" value="1"/>
</dbReference>
<dbReference type="PANTHER" id="PTHR24416:SF611">
    <property type="entry name" value="TYROSINE-PROTEIN KINASE TRANSMEMBRANE RECEPTOR ROR"/>
    <property type="match status" value="1"/>
</dbReference>
<dbReference type="InterPro" id="IPR020635">
    <property type="entry name" value="Tyr_kinase_cat_dom"/>
</dbReference>
<keyword evidence="12" id="KW-1185">Reference proteome</keyword>
<evidence type="ECO:0000259" key="10">
    <source>
        <dbReference type="PROSITE" id="PS50011"/>
    </source>
</evidence>
<evidence type="ECO:0000256" key="8">
    <source>
        <dbReference type="ARBA" id="ARBA00023137"/>
    </source>
</evidence>
<dbReference type="InterPro" id="IPR000719">
    <property type="entry name" value="Prot_kinase_dom"/>
</dbReference>
<dbReference type="GO" id="GO:0004714">
    <property type="term" value="F:transmembrane receptor protein tyrosine kinase activity"/>
    <property type="evidence" value="ECO:0007669"/>
    <property type="project" value="UniProtKB-EC"/>
</dbReference>
<organism evidence="11 12">
    <name type="scientific">Pristionchus fissidentatus</name>
    <dbReference type="NCBI Taxonomy" id="1538716"/>
    <lineage>
        <taxon>Eukaryota</taxon>
        <taxon>Metazoa</taxon>
        <taxon>Ecdysozoa</taxon>
        <taxon>Nematoda</taxon>
        <taxon>Chromadorea</taxon>
        <taxon>Rhabditida</taxon>
        <taxon>Rhabditina</taxon>
        <taxon>Diplogasteromorpha</taxon>
        <taxon>Diplogasteroidea</taxon>
        <taxon>Neodiplogasteridae</taxon>
        <taxon>Pristionchus</taxon>
    </lineage>
</organism>
<keyword evidence="6" id="KW-0067">ATP-binding</keyword>
<dbReference type="SMART" id="SM00219">
    <property type="entry name" value="TyrKc"/>
    <property type="match status" value="1"/>
</dbReference>
<evidence type="ECO:0000256" key="3">
    <source>
        <dbReference type="ARBA" id="ARBA00022679"/>
    </source>
</evidence>
<keyword evidence="4" id="KW-0547">Nucleotide-binding</keyword>
<dbReference type="AlphaFoldDB" id="A0AAV5W558"/>
<dbReference type="GO" id="GO:0005886">
    <property type="term" value="C:plasma membrane"/>
    <property type="evidence" value="ECO:0007669"/>
    <property type="project" value="TreeGrafter"/>
</dbReference>
<name>A0AAV5W558_9BILA</name>
<feature type="domain" description="Protein kinase" evidence="10">
    <location>
        <begin position="1"/>
        <end position="163"/>
    </location>
</feature>
<dbReference type="FunFam" id="1.10.510.10:FF:001512">
    <property type="entry name" value="Receptor tyrosine-protein kinase erbB-2"/>
    <property type="match status" value="1"/>
</dbReference>
<dbReference type="GO" id="GO:0005524">
    <property type="term" value="F:ATP binding"/>
    <property type="evidence" value="ECO:0007669"/>
    <property type="project" value="UniProtKB-KW"/>
</dbReference>
<dbReference type="SUPFAM" id="SSF56112">
    <property type="entry name" value="Protein kinase-like (PK-like)"/>
    <property type="match status" value="1"/>
</dbReference>
<reference evidence="11" key="1">
    <citation type="submission" date="2023-10" db="EMBL/GenBank/DDBJ databases">
        <title>Genome assembly of Pristionchus species.</title>
        <authorList>
            <person name="Yoshida K."/>
            <person name="Sommer R.J."/>
        </authorList>
    </citation>
    <scope>NUCLEOTIDE SEQUENCE</scope>
    <source>
        <strain evidence="11">RS5133</strain>
    </source>
</reference>
<dbReference type="InterPro" id="IPR011009">
    <property type="entry name" value="Kinase-like_dom_sf"/>
</dbReference>
<evidence type="ECO:0000256" key="6">
    <source>
        <dbReference type="ARBA" id="ARBA00022840"/>
    </source>
</evidence>
<dbReference type="PROSITE" id="PS50011">
    <property type="entry name" value="PROTEIN_KINASE_DOM"/>
    <property type="match status" value="1"/>
</dbReference>
<protein>
    <recommendedName>
        <fullName evidence="2">receptor protein-tyrosine kinase</fullName>
        <ecNumber evidence="2">2.7.10.1</ecNumber>
    </recommendedName>
</protein>
<comment type="catalytic activity">
    <reaction evidence="9">
        <text>L-tyrosyl-[protein] + ATP = O-phospho-L-tyrosyl-[protein] + ADP + H(+)</text>
        <dbReference type="Rhea" id="RHEA:10596"/>
        <dbReference type="Rhea" id="RHEA-COMP:10136"/>
        <dbReference type="Rhea" id="RHEA-COMP:20101"/>
        <dbReference type="ChEBI" id="CHEBI:15378"/>
        <dbReference type="ChEBI" id="CHEBI:30616"/>
        <dbReference type="ChEBI" id="CHEBI:46858"/>
        <dbReference type="ChEBI" id="CHEBI:61978"/>
        <dbReference type="ChEBI" id="CHEBI:456216"/>
        <dbReference type="EC" id="2.7.10.1"/>
    </reaction>
</comment>
<feature type="non-terminal residue" evidence="11">
    <location>
        <position position="1"/>
    </location>
</feature>
<dbReference type="InterPro" id="IPR001245">
    <property type="entry name" value="Ser-Thr/Tyr_kinase_cat_dom"/>
</dbReference>
<dbReference type="GO" id="GO:0061564">
    <property type="term" value="P:axon development"/>
    <property type="evidence" value="ECO:0007669"/>
    <property type="project" value="UniProtKB-ARBA"/>
</dbReference>
<dbReference type="Gene3D" id="1.10.510.10">
    <property type="entry name" value="Transferase(Phosphotransferase) domain 1"/>
    <property type="match status" value="1"/>
</dbReference>
<dbReference type="PANTHER" id="PTHR24416">
    <property type="entry name" value="TYROSINE-PROTEIN KINASE RECEPTOR"/>
    <property type="match status" value="1"/>
</dbReference>
<dbReference type="Proteomes" id="UP001432322">
    <property type="component" value="Unassembled WGS sequence"/>
</dbReference>
<dbReference type="PRINTS" id="PR00109">
    <property type="entry name" value="TYRKINASE"/>
</dbReference>
<dbReference type="GO" id="GO:0007169">
    <property type="term" value="P:cell surface receptor protein tyrosine kinase signaling pathway"/>
    <property type="evidence" value="ECO:0007669"/>
    <property type="project" value="TreeGrafter"/>
</dbReference>
<keyword evidence="5" id="KW-0418">Kinase</keyword>
<evidence type="ECO:0000256" key="9">
    <source>
        <dbReference type="ARBA" id="ARBA00051243"/>
    </source>
</evidence>
<evidence type="ECO:0000256" key="4">
    <source>
        <dbReference type="ARBA" id="ARBA00022741"/>
    </source>
</evidence>
<evidence type="ECO:0000313" key="12">
    <source>
        <dbReference type="Proteomes" id="UP001432322"/>
    </source>
</evidence>
<gene>
    <name evidence="11" type="ORF">PFISCL1PPCAC_18613</name>
</gene>
<dbReference type="GO" id="GO:0048680">
    <property type="term" value="P:positive regulation of axon regeneration"/>
    <property type="evidence" value="ECO:0007669"/>
    <property type="project" value="UniProtKB-ARBA"/>
</dbReference>
<dbReference type="InterPro" id="IPR050122">
    <property type="entry name" value="RTK"/>
</dbReference>
<sequence length="169" mass="19370">TNDYLPIAQKIAAGMAYLERLQRVHRDLAARNVLVGATHRIIKLADFGLARCLIDSTYYVTGNVEFPYKWTAPEAFVRDGNHGKFSSSSDIWSFGVVLWELFSNGENPYAGIRNDQLYDKLTMDGFRLPCPLACPSNIYHKMLECWSINTKDRPTFTQLHDFLLNPYEE</sequence>
<dbReference type="EC" id="2.7.10.1" evidence="2"/>
<keyword evidence="7" id="KW-0472">Membrane</keyword>
<evidence type="ECO:0000256" key="7">
    <source>
        <dbReference type="ARBA" id="ARBA00023136"/>
    </source>
</evidence>
<keyword evidence="8" id="KW-0829">Tyrosine-protein kinase</keyword>
<accession>A0AAV5W558</accession>
<dbReference type="GO" id="GO:0043235">
    <property type="term" value="C:receptor complex"/>
    <property type="evidence" value="ECO:0007669"/>
    <property type="project" value="TreeGrafter"/>
</dbReference>
<keyword evidence="3" id="KW-0808">Transferase</keyword>
<evidence type="ECO:0000256" key="1">
    <source>
        <dbReference type="ARBA" id="ARBA00004308"/>
    </source>
</evidence>
<evidence type="ECO:0000256" key="5">
    <source>
        <dbReference type="ARBA" id="ARBA00022777"/>
    </source>
</evidence>
<comment type="subcellular location">
    <subcellularLocation>
        <location evidence="1">Endomembrane system</location>
    </subcellularLocation>
</comment>
<proteinExistence type="predicted"/>
<evidence type="ECO:0000256" key="2">
    <source>
        <dbReference type="ARBA" id="ARBA00011902"/>
    </source>
</evidence>
<dbReference type="EMBL" id="BTSY01000005">
    <property type="protein sequence ID" value="GMT27316.1"/>
    <property type="molecule type" value="Genomic_DNA"/>
</dbReference>